<dbReference type="AlphaFoldDB" id="A0A5E4YJM3"/>
<gene>
    <name evidence="1" type="ORF">PTE30175_04471</name>
</gene>
<reference evidence="1 2" key="1">
    <citation type="submission" date="2019-08" db="EMBL/GenBank/DDBJ databases">
        <authorList>
            <person name="Peeters C."/>
        </authorList>
    </citation>
    <scope>NUCLEOTIDE SEQUENCE [LARGE SCALE GENOMIC DNA]</scope>
    <source>
        <strain evidence="1 2">LMG 30175</strain>
    </source>
</reference>
<organism evidence="1 2">
    <name type="scientific">Pandoraea terrae</name>
    <dbReference type="NCBI Taxonomy" id="1537710"/>
    <lineage>
        <taxon>Bacteria</taxon>
        <taxon>Pseudomonadati</taxon>
        <taxon>Pseudomonadota</taxon>
        <taxon>Betaproteobacteria</taxon>
        <taxon>Burkholderiales</taxon>
        <taxon>Burkholderiaceae</taxon>
        <taxon>Pandoraea</taxon>
    </lineage>
</organism>
<dbReference type="Proteomes" id="UP000414233">
    <property type="component" value="Unassembled WGS sequence"/>
</dbReference>
<sequence>MAGANVRVSVMKHRRCDGAVSPVEGGRDNVPNLEAEHESMRRCALRHRHRHARYAGMREVWSAHVSPDHQYLSIELGGEQNHRRRVQIGCPFAGFVEGIELQ</sequence>
<name>A0A5E4YJM3_9BURK</name>
<keyword evidence="2" id="KW-1185">Reference proteome</keyword>
<protein>
    <submittedName>
        <fullName evidence="1">Uncharacterized protein</fullName>
    </submittedName>
</protein>
<evidence type="ECO:0000313" key="1">
    <source>
        <dbReference type="EMBL" id="VVE48984.1"/>
    </source>
</evidence>
<proteinExistence type="predicted"/>
<accession>A0A5E4YJM3</accession>
<evidence type="ECO:0000313" key="2">
    <source>
        <dbReference type="Proteomes" id="UP000414233"/>
    </source>
</evidence>
<dbReference type="EMBL" id="CABPRZ010000025">
    <property type="protein sequence ID" value="VVE48984.1"/>
    <property type="molecule type" value="Genomic_DNA"/>
</dbReference>